<name>A0A0V0SFZ8_9BILA</name>
<organism evidence="1 2">
    <name type="scientific">Trichinella nelsoni</name>
    <dbReference type="NCBI Taxonomy" id="6336"/>
    <lineage>
        <taxon>Eukaryota</taxon>
        <taxon>Metazoa</taxon>
        <taxon>Ecdysozoa</taxon>
        <taxon>Nematoda</taxon>
        <taxon>Enoplea</taxon>
        <taxon>Dorylaimia</taxon>
        <taxon>Trichinellida</taxon>
        <taxon>Trichinellidae</taxon>
        <taxon>Trichinella</taxon>
    </lineage>
</organism>
<sequence>MKRTTCNGFSVEAGGYASTSVLSPWSPQSVLIVRPPSRFNEDIQDNKEKQTQQNRLKCLLEHATDTTAVDHQTSITYEPLLSTTYRNLSDYQELRHSFYRLVATLSTDWID</sequence>
<comment type="caution">
    <text evidence="1">The sequence shown here is derived from an EMBL/GenBank/DDBJ whole genome shotgun (WGS) entry which is preliminary data.</text>
</comment>
<dbReference type="Proteomes" id="UP000054630">
    <property type="component" value="Unassembled WGS sequence"/>
</dbReference>
<evidence type="ECO:0000313" key="1">
    <source>
        <dbReference type="EMBL" id="KRX25776.1"/>
    </source>
</evidence>
<protein>
    <submittedName>
        <fullName evidence="1">Uncharacterized protein</fullName>
    </submittedName>
</protein>
<dbReference type="OrthoDB" id="5913942at2759"/>
<reference evidence="1 2" key="1">
    <citation type="submission" date="2015-01" db="EMBL/GenBank/DDBJ databases">
        <title>Evolution of Trichinella species and genotypes.</title>
        <authorList>
            <person name="Korhonen P.K."/>
            <person name="Edoardo P."/>
            <person name="Giuseppe L.R."/>
            <person name="Gasser R.B."/>
        </authorList>
    </citation>
    <scope>NUCLEOTIDE SEQUENCE [LARGE SCALE GENOMIC DNA]</scope>
    <source>
        <strain evidence="1">ISS37</strain>
    </source>
</reference>
<dbReference type="AlphaFoldDB" id="A0A0V0SFZ8"/>
<dbReference type="EMBL" id="JYDL01000010">
    <property type="protein sequence ID" value="KRX25776.1"/>
    <property type="molecule type" value="Genomic_DNA"/>
</dbReference>
<proteinExistence type="predicted"/>
<accession>A0A0V0SFZ8</accession>
<keyword evidence="2" id="KW-1185">Reference proteome</keyword>
<gene>
    <name evidence="1" type="ORF">T07_11318</name>
</gene>
<evidence type="ECO:0000313" key="2">
    <source>
        <dbReference type="Proteomes" id="UP000054630"/>
    </source>
</evidence>